<dbReference type="Proteomes" id="UP001152795">
    <property type="component" value="Unassembled WGS sequence"/>
</dbReference>
<comment type="caution">
    <text evidence="2">The sequence shown here is derived from an EMBL/GenBank/DDBJ whole genome shotgun (WGS) entry which is preliminary data.</text>
</comment>
<feature type="compositionally biased region" description="Polar residues" evidence="1">
    <location>
        <begin position="129"/>
        <end position="156"/>
    </location>
</feature>
<feature type="region of interest" description="Disordered" evidence="1">
    <location>
        <begin position="23"/>
        <end position="59"/>
    </location>
</feature>
<dbReference type="EMBL" id="CACRXK020003300">
    <property type="protein sequence ID" value="CAB3998216.1"/>
    <property type="molecule type" value="Genomic_DNA"/>
</dbReference>
<feature type="region of interest" description="Disordered" evidence="1">
    <location>
        <begin position="93"/>
        <end position="156"/>
    </location>
</feature>
<proteinExistence type="predicted"/>
<dbReference type="PANTHER" id="PTHR47236">
    <property type="entry name" value="GENE, 32742-RELATED-RELATED"/>
    <property type="match status" value="1"/>
</dbReference>
<dbReference type="AlphaFoldDB" id="A0A6S7H5Z2"/>
<dbReference type="OrthoDB" id="439917at2759"/>
<dbReference type="PANTHER" id="PTHR47236:SF4">
    <property type="entry name" value="GENE 9195-RELATED"/>
    <property type="match status" value="1"/>
</dbReference>
<sequence length="556" mass="63219">MDDEIRRMERELEKEREREALRLAERETERECRKRKQSEEREAKRKLEIAQRGQAEPEKERLLKEHEANMAKFQKHLQSEQERMKAALKEKLEARRRKRKESGIDNAKIASPKGEGRMDGVQLARHESTAVSSTPSSQTGKTASTLGHTTSASGSPVVTIGLPENMSENDWLSLLISSPVFERVNEIEELLNQGIIVGGNAVVGASRGRPYIDLKDAQWLCSGDLMPVDINELSPANFVVYRFGVFVTQLLENRMNVPSVTLLLASNLPPNNYDNNAFRHSFFYEHSRQILFVREERLHSVGDFVVVIMHCLAHILVDDLSDDQNPLFLRAFYKAMRICCQDLFFARARSTDAAHTLVNGATTNGKSPLEKAFQHVTSMPQRTNVVSELVNIKVTSINDLDYSPKAINRRVIDQNSYMDKAKLRGYLATLHSPTKSTKEFAATRLQQLRGTKKDTSTTTLQRANQRARSHFKTPKDLILAQLNELQRHLDVKNAELVQVVNRESQLLMSVSEEQQSNKDLVKNQLDGFTMKKELLAKKIAFIEDEITKKKKEAGLL</sequence>
<organism evidence="2 3">
    <name type="scientific">Paramuricea clavata</name>
    <name type="common">Red gorgonian</name>
    <name type="synonym">Violescent sea-whip</name>
    <dbReference type="NCBI Taxonomy" id="317549"/>
    <lineage>
        <taxon>Eukaryota</taxon>
        <taxon>Metazoa</taxon>
        <taxon>Cnidaria</taxon>
        <taxon>Anthozoa</taxon>
        <taxon>Octocorallia</taxon>
        <taxon>Malacalcyonacea</taxon>
        <taxon>Plexauridae</taxon>
        <taxon>Paramuricea</taxon>
    </lineage>
</organism>
<keyword evidence="3" id="KW-1185">Reference proteome</keyword>
<protein>
    <submittedName>
        <fullName evidence="2">Uncharacterized protein</fullName>
    </submittedName>
</protein>
<feature type="compositionally biased region" description="Basic and acidic residues" evidence="1">
    <location>
        <begin position="114"/>
        <end position="128"/>
    </location>
</feature>
<reference evidence="2" key="1">
    <citation type="submission" date="2020-04" db="EMBL/GenBank/DDBJ databases">
        <authorList>
            <person name="Alioto T."/>
            <person name="Alioto T."/>
            <person name="Gomez Garrido J."/>
        </authorList>
    </citation>
    <scope>NUCLEOTIDE SEQUENCE</scope>
    <source>
        <strain evidence="2">A484AB</strain>
    </source>
</reference>
<evidence type="ECO:0000313" key="2">
    <source>
        <dbReference type="EMBL" id="CAB3998216.1"/>
    </source>
</evidence>
<gene>
    <name evidence="2" type="ORF">PACLA_8A020794</name>
</gene>
<accession>A0A6S7H5Z2</accession>
<evidence type="ECO:0000313" key="3">
    <source>
        <dbReference type="Proteomes" id="UP001152795"/>
    </source>
</evidence>
<name>A0A6S7H5Z2_PARCT</name>
<evidence type="ECO:0000256" key="1">
    <source>
        <dbReference type="SAM" id="MobiDB-lite"/>
    </source>
</evidence>